<dbReference type="InterPro" id="IPR031991">
    <property type="entry name" value="Rev1_C"/>
</dbReference>
<dbReference type="InterPro" id="IPR036775">
    <property type="entry name" value="DNA_pol_Y-fam_lit_finger_sf"/>
</dbReference>
<dbReference type="InterPro" id="IPR012112">
    <property type="entry name" value="REV1"/>
</dbReference>
<feature type="domain" description="BRCT" evidence="16">
    <location>
        <begin position="25"/>
        <end position="112"/>
    </location>
</feature>
<dbReference type="FunFam" id="3.40.50.10190:FF:000009">
    <property type="entry name" value="DNA repair protein REV1"/>
    <property type="match status" value="1"/>
</dbReference>
<dbReference type="InterPro" id="IPR001357">
    <property type="entry name" value="BRCT_dom"/>
</dbReference>
<dbReference type="Gene3D" id="3.30.70.270">
    <property type="match status" value="1"/>
</dbReference>
<keyword evidence="12 13" id="KW-0539">Nucleus</keyword>
<evidence type="ECO:0000256" key="11">
    <source>
        <dbReference type="ARBA" id="ARBA00023204"/>
    </source>
</evidence>
<dbReference type="CDD" id="cd17719">
    <property type="entry name" value="BRCT_Rev1"/>
    <property type="match status" value="1"/>
</dbReference>
<dbReference type="FunFam" id="3.40.1170.60:FF:000005">
    <property type="entry name" value="DNA repair protein REV1"/>
    <property type="match status" value="1"/>
</dbReference>
<keyword evidence="4 13" id="KW-0237">DNA synthesis</keyword>
<keyword evidence="9 14" id="KW-0460">Magnesium</keyword>
<evidence type="ECO:0000256" key="6">
    <source>
        <dbReference type="ARBA" id="ARBA00022695"/>
    </source>
</evidence>
<dbReference type="Pfam" id="PF11799">
    <property type="entry name" value="IMS_C"/>
    <property type="match status" value="1"/>
</dbReference>
<dbReference type="Pfam" id="PF00817">
    <property type="entry name" value="IMS"/>
    <property type="match status" value="2"/>
</dbReference>
<dbReference type="Proteomes" id="UP000694395">
    <property type="component" value="Chromosome 3"/>
</dbReference>
<evidence type="ECO:0000256" key="15">
    <source>
        <dbReference type="SAM" id="MobiDB-lite"/>
    </source>
</evidence>
<feature type="region of interest" description="Disordered" evidence="15">
    <location>
        <begin position="780"/>
        <end position="827"/>
    </location>
</feature>
<dbReference type="AlphaFoldDB" id="A0A8K9WX35"/>
<dbReference type="InterPro" id="IPR001126">
    <property type="entry name" value="UmuC"/>
</dbReference>
<evidence type="ECO:0000256" key="2">
    <source>
        <dbReference type="ARBA" id="ARBA00010945"/>
    </source>
</evidence>
<feature type="binding site" evidence="14">
    <location>
        <position position="507"/>
    </location>
    <ligand>
        <name>Mg(2+)</name>
        <dbReference type="ChEBI" id="CHEBI:18420"/>
        <label>1</label>
    </ligand>
</feature>
<keyword evidence="11 13" id="KW-0234">DNA repair</keyword>
<evidence type="ECO:0000256" key="10">
    <source>
        <dbReference type="ARBA" id="ARBA00023125"/>
    </source>
</evidence>
<reference evidence="18" key="3">
    <citation type="submission" date="2025-09" db="UniProtKB">
        <authorList>
            <consortium name="Ensembl"/>
        </authorList>
    </citation>
    <scope>IDENTIFICATION</scope>
</reference>
<dbReference type="PANTHER" id="PTHR45990:SF1">
    <property type="entry name" value="DNA REPAIR PROTEIN REV1"/>
    <property type="match status" value="1"/>
</dbReference>
<evidence type="ECO:0000313" key="18">
    <source>
        <dbReference type="Ensembl" id="ENSOMYP00000124584.1"/>
    </source>
</evidence>
<keyword evidence="8 13" id="KW-0227">DNA damage</keyword>
<dbReference type="EC" id="2.7.7.-" evidence="13"/>
<evidence type="ECO:0000259" key="17">
    <source>
        <dbReference type="PROSITE" id="PS50173"/>
    </source>
</evidence>
<dbReference type="FunFam" id="3.30.70.270:FF:000005">
    <property type="entry name" value="DNA repair protein REV1"/>
    <property type="match status" value="1"/>
</dbReference>
<dbReference type="PROSITE" id="PS50172">
    <property type="entry name" value="BRCT"/>
    <property type="match status" value="1"/>
</dbReference>
<dbReference type="SUPFAM" id="SSF56672">
    <property type="entry name" value="DNA/RNA polymerases"/>
    <property type="match status" value="1"/>
</dbReference>
<dbReference type="InterPro" id="IPR017961">
    <property type="entry name" value="DNA_pol_Y-fam_little_finger"/>
</dbReference>
<dbReference type="Gene3D" id="3.40.1170.60">
    <property type="match status" value="1"/>
</dbReference>
<dbReference type="Gene3D" id="1.20.58.1280">
    <property type="entry name" value="DNA repair protein Rev1, C-terminal domain"/>
    <property type="match status" value="1"/>
</dbReference>
<keyword evidence="5 13" id="KW-0808">Transferase</keyword>
<keyword evidence="19" id="KW-1185">Reference proteome</keyword>
<dbReference type="PROSITE" id="PS50173">
    <property type="entry name" value="UMUC"/>
    <property type="match status" value="1"/>
</dbReference>
<evidence type="ECO:0000256" key="3">
    <source>
        <dbReference type="ARBA" id="ARBA00020399"/>
    </source>
</evidence>
<dbReference type="GeneTree" id="ENSGT00940000156374"/>
<dbReference type="FunFam" id="1.10.150.20:FF:000025">
    <property type="entry name" value="DNA repair protein REV1"/>
    <property type="match status" value="1"/>
</dbReference>
<dbReference type="InterPro" id="IPR043502">
    <property type="entry name" value="DNA/RNA_pol_sf"/>
</dbReference>
<dbReference type="GO" id="GO:0006281">
    <property type="term" value="P:DNA repair"/>
    <property type="evidence" value="ECO:0007669"/>
    <property type="project" value="UniProtKB-KW"/>
</dbReference>
<dbReference type="PIRSF" id="PIRSF036573">
    <property type="entry name" value="REV1"/>
    <property type="match status" value="1"/>
</dbReference>
<keyword evidence="10 13" id="KW-0238">DNA-binding</keyword>
<dbReference type="Ensembl" id="ENSOMYT00000142212.1">
    <property type="protein sequence ID" value="ENSOMYP00000124584.1"/>
    <property type="gene ID" value="ENSOMYG00000073374.1"/>
</dbReference>
<evidence type="ECO:0000256" key="8">
    <source>
        <dbReference type="ARBA" id="ARBA00022763"/>
    </source>
</evidence>
<evidence type="ECO:0000256" key="5">
    <source>
        <dbReference type="ARBA" id="ARBA00022679"/>
    </source>
</evidence>
<keyword evidence="7 14" id="KW-0479">Metal-binding</keyword>
<dbReference type="InterPro" id="IPR053848">
    <property type="entry name" value="IMS_HHH_1"/>
</dbReference>
<comment type="subcellular location">
    <subcellularLocation>
        <location evidence="1 13">Nucleus</location>
    </subcellularLocation>
</comment>
<dbReference type="GO" id="GO:0046872">
    <property type="term" value="F:metal ion binding"/>
    <property type="evidence" value="ECO:0007669"/>
    <property type="project" value="UniProtKB-KW"/>
</dbReference>
<evidence type="ECO:0000256" key="12">
    <source>
        <dbReference type="ARBA" id="ARBA00023242"/>
    </source>
</evidence>
<dbReference type="Gene3D" id="1.10.150.20">
    <property type="entry name" value="5' to 3' exonuclease, C-terminal subdomain"/>
    <property type="match status" value="1"/>
</dbReference>
<feature type="compositionally biased region" description="Basic and acidic residues" evidence="15">
    <location>
        <begin position="859"/>
        <end position="871"/>
    </location>
</feature>
<dbReference type="InterPro" id="IPR038401">
    <property type="entry name" value="Rev1_C_sf"/>
</dbReference>
<feature type="binding site" evidence="14">
    <location>
        <position position="351"/>
    </location>
    <ligand>
        <name>Mg(2+)</name>
        <dbReference type="ChEBI" id="CHEBI:18420"/>
        <label>1</label>
    </ligand>
</feature>
<evidence type="ECO:0000313" key="19">
    <source>
        <dbReference type="Proteomes" id="UP000694395"/>
    </source>
</evidence>
<feature type="binding site" evidence="14">
    <location>
        <position position="508"/>
    </location>
    <ligand>
        <name>Mg(2+)</name>
        <dbReference type="ChEBI" id="CHEBI:18420"/>
        <label>1</label>
    </ligand>
</feature>
<dbReference type="CDD" id="cd01701">
    <property type="entry name" value="PolY_Rev1"/>
    <property type="match status" value="1"/>
</dbReference>
<accession>A0A8K9WX35</accession>
<comment type="cofactor">
    <cofactor evidence="14">
        <name>Mg(2+)</name>
        <dbReference type="ChEBI" id="CHEBI:18420"/>
    </cofactor>
    <text evidence="14">Binds 2 magnesium ions.</text>
</comment>
<dbReference type="GO" id="GO:0017125">
    <property type="term" value="F:deoxycytidyl transferase activity"/>
    <property type="evidence" value="ECO:0007669"/>
    <property type="project" value="TreeGrafter"/>
</dbReference>
<feature type="region of interest" description="Disordered" evidence="15">
    <location>
        <begin position="859"/>
        <end position="891"/>
    </location>
</feature>
<evidence type="ECO:0000259" key="16">
    <source>
        <dbReference type="PROSITE" id="PS50172"/>
    </source>
</evidence>
<dbReference type="GO" id="GO:0003684">
    <property type="term" value="F:damaged DNA binding"/>
    <property type="evidence" value="ECO:0007669"/>
    <property type="project" value="UniProtKB-UniRule"/>
</dbReference>
<dbReference type="PANTHER" id="PTHR45990">
    <property type="entry name" value="DNA REPAIR PROTEIN REV1"/>
    <property type="match status" value="1"/>
</dbReference>
<evidence type="ECO:0000256" key="9">
    <source>
        <dbReference type="ARBA" id="ARBA00022842"/>
    </source>
</evidence>
<dbReference type="Gene3D" id="6.10.250.1490">
    <property type="match status" value="1"/>
</dbReference>
<dbReference type="CDD" id="cd12145">
    <property type="entry name" value="Rev1_C"/>
    <property type="match status" value="1"/>
</dbReference>
<dbReference type="Gene3D" id="3.30.1490.100">
    <property type="entry name" value="DNA polymerase, Y-family, little finger domain"/>
    <property type="match status" value="1"/>
</dbReference>
<protein>
    <recommendedName>
        <fullName evidence="3 13">DNA repair protein REV1</fullName>
        <ecNumber evidence="13">2.7.7.-</ecNumber>
    </recommendedName>
</protein>
<feature type="compositionally biased region" description="Polar residues" evidence="15">
    <location>
        <begin position="781"/>
        <end position="803"/>
    </location>
</feature>
<dbReference type="FunFam" id="1.20.58.1280:FF:000001">
    <property type="entry name" value="DNA repair protein REV1"/>
    <property type="match status" value="1"/>
</dbReference>
<keyword evidence="6 13" id="KW-0548">Nucleotidyltransferase</keyword>
<feature type="domain" description="UmuC" evidence="17">
    <location>
        <begin position="347"/>
        <end position="590"/>
    </location>
</feature>
<evidence type="ECO:0000256" key="14">
    <source>
        <dbReference type="PIRSR" id="PIRSR036573-2"/>
    </source>
</evidence>
<dbReference type="InterPro" id="IPR036420">
    <property type="entry name" value="BRCT_dom_sf"/>
</dbReference>
<dbReference type="GO" id="GO:0070987">
    <property type="term" value="P:error-free translesion synthesis"/>
    <property type="evidence" value="ECO:0007669"/>
    <property type="project" value="TreeGrafter"/>
</dbReference>
<dbReference type="FunFam" id="3.30.1490.100:FF:000001">
    <property type="entry name" value="DNA repair protein REV1"/>
    <property type="match status" value="1"/>
</dbReference>
<feature type="region of interest" description="Disordered" evidence="15">
    <location>
        <begin position="124"/>
        <end position="193"/>
    </location>
</feature>
<dbReference type="Pfam" id="PF16727">
    <property type="entry name" value="REV1_C"/>
    <property type="match status" value="1"/>
</dbReference>
<dbReference type="GO" id="GO:0005634">
    <property type="term" value="C:nucleus"/>
    <property type="evidence" value="ECO:0007669"/>
    <property type="project" value="UniProtKB-SubCell"/>
</dbReference>
<dbReference type="Gene3D" id="3.40.50.10190">
    <property type="entry name" value="BRCT domain"/>
    <property type="match status" value="1"/>
</dbReference>
<comment type="similarity">
    <text evidence="2 13">Belongs to the DNA polymerase type-Y family.</text>
</comment>
<dbReference type="SUPFAM" id="SSF100879">
    <property type="entry name" value="Lesion bypass DNA polymerase (Y-family), little finger domain"/>
    <property type="match status" value="1"/>
</dbReference>
<evidence type="ECO:0000256" key="4">
    <source>
        <dbReference type="ARBA" id="ARBA00022634"/>
    </source>
</evidence>
<dbReference type="GO" id="GO:0042276">
    <property type="term" value="P:error-prone translesion synthesis"/>
    <property type="evidence" value="ECO:0007669"/>
    <property type="project" value="InterPro"/>
</dbReference>
<feature type="region of interest" description="Disordered" evidence="15">
    <location>
        <begin position="913"/>
        <end position="932"/>
    </location>
</feature>
<comment type="function">
    <text evidence="13">Deoxycytidyl transferase involved in DNA repair. Transfers a dCMP residue from dCTP to the 3'-end of a DNA primer in a template-dependent reaction. May assist in the first step in the bypass of abasic lesions by the insertion of a nucleotide opposite the lesion. Required for normal induction of mutations by physical and chemical agents.</text>
</comment>
<reference evidence="18" key="1">
    <citation type="submission" date="2020-07" db="EMBL/GenBank/DDBJ databases">
        <title>A long reads based de novo assembly of the rainbow trout Arlee double haploid line genome.</title>
        <authorList>
            <person name="Gao G."/>
            <person name="Palti Y."/>
        </authorList>
    </citation>
    <scope>NUCLEOTIDE SEQUENCE [LARGE SCALE GENOMIC DNA]</scope>
</reference>
<dbReference type="SMART" id="SM00292">
    <property type="entry name" value="BRCT"/>
    <property type="match status" value="1"/>
</dbReference>
<evidence type="ECO:0000256" key="1">
    <source>
        <dbReference type="ARBA" id="ARBA00004123"/>
    </source>
</evidence>
<organism evidence="18 19">
    <name type="scientific">Oncorhynchus mykiss</name>
    <name type="common">Rainbow trout</name>
    <name type="synonym">Salmo gairdneri</name>
    <dbReference type="NCBI Taxonomy" id="8022"/>
    <lineage>
        <taxon>Eukaryota</taxon>
        <taxon>Metazoa</taxon>
        <taxon>Chordata</taxon>
        <taxon>Craniata</taxon>
        <taxon>Vertebrata</taxon>
        <taxon>Euteleostomi</taxon>
        <taxon>Actinopterygii</taxon>
        <taxon>Neopterygii</taxon>
        <taxon>Teleostei</taxon>
        <taxon>Protacanthopterygii</taxon>
        <taxon>Salmoniformes</taxon>
        <taxon>Salmonidae</taxon>
        <taxon>Salmoninae</taxon>
        <taxon>Oncorhynchus</taxon>
    </lineage>
</organism>
<dbReference type="Pfam" id="PF16589">
    <property type="entry name" value="BRCT_2"/>
    <property type="match status" value="1"/>
</dbReference>
<evidence type="ECO:0000256" key="13">
    <source>
        <dbReference type="PIRNR" id="PIRNR036573"/>
    </source>
</evidence>
<proteinExistence type="inferred from homology"/>
<dbReference type="InterPro" id="IPR043128">
    <property type="entry name" value="Rev_trsase/Diguanyl_cyclase"/>
</dbReference>
<name>A0A8K9WX35_ONCMY</name>
<dbReference type="SUPFAM" id="SSF52113">
    <property type="entry name" value="BRCT domain"/>
    <property type="match status" value="1"/>
</dbReference>
<dbReference type="GO" id="GO:0003887">
    <property type="term" value="F:DNA-directed DNA polymerase activity"/>
    <property type="evidence" value="ECO:0007669"/>
    <property type="project" value="InterPro"/>
</dbReference>
<reference evidence="18" key="2">
    <citation type="submission" date="2025-08" db="UniProtKB">
        <authorList>
            <consortium name="Ensembl"/>
        </authorList>
    </citation>
    <scope>IDENTIFICATION</scope>
</reference>
<evidence type="ECO:0000256" key="7">
    <source>
        <dbReference type="ARBA" id="ARBA00022723"/>
    </source>
</evidence>
<dbReference type="Pfam" id="PF21999">
    <property type="entry name" value="IMS_HHH_1"/>
    <property type="match status" value="1"/>
</dbReference>
<sequence>MASKVSKLDEQFKLDAPREKPKDGACSSIFTGVAIYVKGYTEPSVDELRRLMLLHGGQFHVYYSHSHTTHIIANNLPNSKIQELRDQKVVRPEWITDSIKAGHLLSYLQYQLYAKQKGLSFPSVSVHQGQEPAGPLHGRHLPSHSLNNHNPAPSLGQPLSRHHTPTSSHSHLHTDNLHPQPNHYNHFKPLPIANPNPSPSPVCLNCSHHNVFPSNPTPLETNSLSANTFPSNPTPIETNSLSAETFPSNPTPLETNSLSANPIPSNYAPPHHDQQSAKVKTGGIISEFYSHSRLHHISTWRSEFSEYVNMLQSRMRATGGATFPGRDRLRRQRREGLSTAPGPQSCILHVDMDCFFVSVGIRHRPDLKGKSVAVTSNHGSGRVAQRPGVDRQLELQCYHKKYSYPAVSERKDGDLEEITSSETESHISHGNSVDQDTAALSMAEIASCSYEARQAGVRNGMFFGQAKQLCPSLQSVPYDFQAYKKVALAMYETLASYSHDIEALSCDEALVDSSALLAELSVTPDELASAIRADVRERTGCSASVGMGSNILLARMATRKAKPNGQYLLRSEEVDDFIRDQTVTSLPGVGRSMGGKLASLGVRSCGDLQQVSLQRLQKEFGPRTGQTLFRFCRGLDDRPVRSEKERKSVSAEMNYNIRFTQVDEAESFLTHLSVEVQKRLQGAGLRGRRLTLKVMVYSGHGTCDSLARSVTLAQLTDCGHLIASEVIKLFHTMRLKVQDLRGVGLQVQLLEGAHSVPKDPSGPKTCYVRDKLLAQRPPVQHNYTGSQENSSSARVLSPFSTPRPTSPAEPITGTSKGEPPRTPNHVDNRLNLSIEVSLPSQVDRSVLEALPAELRERVEHSWTHRDTEKTHNGSHQRPLHPGPSSPLSSSLVLQIPKQSGQTGSTGIILELSDFSQNGPSTSPLQQDDPETLSKFTPCPEPTLAGACDFKDIRTLLREWITTISDPMEEDILQVVKYCTDLINDKDLEKLDLIIKYMKRLMQQSVESVWSMAFDFILDNVQVVVQQTYGSTLKIT</sequence>
<feature type="compositionally biased region" description="Polar residues" evidence="15">
    <location>
        <begin position="913"/>
        <end position="925"/>
    </location>
</feature>